<feature type="compositionally biased region" description="Basic and acidic residues" evidence="1">
    <location>
        <begin position="122"/>
        <end position="131"/>
    </location>
</feature>
<feature type="non-terminal residue" evidence="2">
    <location>
        <position position="1"/>
    </location>
</feature>
<gene>
    <name evidence="2" type="ORF">QU38_02875</name>
</gene>
<name>A0AA40JPJ7_STAAU</name>
<organism evidence="2 3">
    <name type="scientific">Staphylococcus aureus</name>
    <dbReference type="NCBI Taxonomy" id="1280"/>
    <lineage>
        <taxon>Bacteria</taxon>
        <taxon>Bacillati</taxon>
        <taxon>Bacillota</taxon>
        <taxon>Bacilli</taxon>
        <taxon>Bacillales</taxon>
        <taxon>Staphylococcaceae</taxon>
        <taxon>Staphylococcus</taxon>
    </lineage>
</organism>
<dbReference type="EMBL" id="JXIG01000598">
    <property type="protein sequence ID" value="KIT99543.1"/>
    <property type="molecule type" value="Genomic_DNA"/>
</dbReference>
<feature type="compositionally biased region" description="Basic and acidic residues" evidence="1">
    <location>
        <begin position="104"/>
        <end position="113"/>
    </location>
</feature>
<dbReference type="AlphaFoldDB" id="A0AA40JPJ7"/>
<evidence type="ECO:0000313" key="2">
    <source>
        <dbReference type="EMBL" id="KIT99543.1"/>
    </source>
</evidence>
<proteinExistence type="predicted"/>
<evidence type="ECO:0000256" key="1">
    <source>
        <dbReference type="SAM" id="MobiDB-lite"/>
    </source>
</evidence>
<protein>
    <submittedName>
        <fullName evidence="2">Uncharacterized protein</fullName>
    </submittedName>
</protein>
<feature type="region of interest" description="Disordered" evidence="1">
    <location>
        <begin position="100"/>
        <end position="140"/>
    </location>
</feature>
<dbReference type="Proteomes" id="UP000032274">
    <property type="component" value="Unassembled WGS sequence"/>
</dbReference>
<reference evidence="2 3" key="1">
    <citation type="submission" date="2015-01" db="EMBL/GenBank/DDBJ databases">
        <title>Characterization of Swiss Staphylococcus aureus strains involved in food poisoning.</title>
        <authorList>
            <person name="Crovadore J."/>
            <person name="Chablais R."/>
            <person name="Tonacini J."/>
            <person name="Schnyder B."/>
            <person name="Lefort F."/>
        </authorList>
    </citation>
    <scope>NUCLEOTIDE SEQUENCE [LARGE SCALE GENOMIC DNA]</scope>
    <source>
        <strain evidence="2 3">SA-120</strain>
    </source>
</reference>
<accession>A0AA40JPJ7</accession>
<evidence type="ECO:0000313" key="3">
    <source>
        <dbReference type="Proteomes" id="UP000032274"/>
    </source>
</evidence>
<comment type="caution">
    <text evidence="2">The sequence shown here is derived from an EMBL/GenBank/DDBJ whole genome shotgun (WGS) entry which is preliminary data.</text>
</comment>
<sequence>ADEDSVYAFDMHLYLSAVGVAAIGFRQRVVGQIGFEIGGESPPVEDGSNLQMLRPRRAETERRSDGVLRTGDIDAVDIRLRIDHGLVLRRVVLRLRRRGYQHQGESERAEPHDRARRRCKHRNEAPSHPAEHSCPTAHDVPPARNHLEDCPAAGFAIGACRTRPKSRRLSERLVANTGAPSPAPGLARCRLPDAVRVADGGGAARSGIARPVSGRIEDRRAGDAIARAAGN</sequence>